<feature type="binding site" evidence="8">
    <location>
        <position position="152"/>
    </location>
    <ligand>
        <name>(R)-pantoate</name>
        <dbReference type="ChEBI" id="CHEBI:15980"/>
    </ligand>
</feature>
<keyword evidence="6 8" id="KW-0067">ATP-binding</keyword>
<feature type="binding site" evidence="8">
    <location>
        <position position="61"/>
    </location>
    <ligand>
        <name>(R)-pantoate</name>
        <dbReference type="ChEBI" id="CHEBI:15980"/>
    </ligand>
</feature>
<keyword evidence="5 8" id="KW-0547">Nucleotide-binding</keyword>
<evidence type="ECO:0000256" key="3">
    <source>
        <dbReference type="ARBA" id="ARBA00022598"/>
    </source>
</evidence>
<evidence type="ECO:0000256" key="6">
    <source>
        <dbReference type="ARBA" id="ARBA00022840"/>
    </source>
</evidence>
<dbReference type="NCBIfam" id="TIGR00125">
    <property type="entry name" value="cyt_tran_rel"/>
    <property type="match status" value="1"/>
</dbReference>
<feature type="binding site" evidence="8">
    <location>
        <position position="175"/>
    </location>
    <ligand>
        <name>ATP</name>
        <dbReference type="ChEBI" id="CHEBI:30616"/>
    </ligand>
</feature>
<dbReference type="EC" id="6.3.2.1" evidence="8"/>
<dbReference type="CDD" id="cd00560">
    <property type="entry name" value="PanC"/>
    <property type="match status" value="1"/>
</dbReference>
<evidence type="ECO:0000256" key="5">
    <source>
        <dbReference type="ARBA" id="ARBA00022741"/>
    </source>
</evidence>
<dbReference type="HAMAP" id="MF_00158">
    <property type="entry name" value="PanC"/>
    <property type="match status" value="1"/>
</dbReference>
<reference evidence="10" key="1">
    <citation type="submission" date="2017-09" db="EMBL/GenBank/DDBJ databases">
        <title>Depth-based differentiation of microbial function through sediment-hosted aquifers and enrichment of novel symbionts in the deep terrestrial subsurface.</title>
        <authorList>
            <person name="Probst A.J."/>
            <person name="Ladd B."/>
            <person name="Jarett J.K."/>
            <person name="Geller-Mcgrath D.E."/>
            <person name="Sieber C.M.K."/>
            <person name="Emerson J.B."/>
            <person name="Anantharaman K."/>
            <person name="Thomas B.C."/>
            <person name="Malmstrom R."/>
            <person name="Stieglmeier M."/>
            <person name="Klingl A."/>
            <person name="Woyke T."/>
            <person name="Ryan C.M."/>
            <person name="Banfield J.F."/>
        </authorList>
    </citation>
    <scope>NUCLEOTIDE SEQUENCE [LARGE SCALE GENOMIC DNA]</scope>
</reference>
<dbReference type="GO" id="GO:0005524">
    <property type="term" value="F:ATP binding"/>
    <property type="evidence" value="ECO:0007669"/>
    <property type="project" value="UniProtKB-KW"/>
</dbReference>
<comment type="pathway">
    <text evidence="1 8">Cofactor biosynthesis; (R)-pantothenate biosynthesis; (R)-pantothenate from (R)-pantoate and beta-alanine: step 1/1.</text>
</comment>
<dbReference type="InterPro" id="IPR004821">
    <property type="entry name" value="Cyt_trans-like"/>
</dbReference>
<dbReference type="SUPFAM" id="SSF52374">
    <property type="entry name" value="Nucleotidylyl transferase"/>
    <property type="match status" value="1"/>
</dbReference>
<evidence type="ECO:0000256" key="2">
    <source>
        <dbReference type="ARBA" id="ARBA00009256"/>
    </source>
</evidence>
<keyword evidence="3 8" id="KW-0436">Ligase</keyword>
<evidence type="ECO:0000313" key="9">
    <source>
        <dbReference type="EMBL" id="PJC31058.1"/>
    </source>
</evidence>
<feature type="active site" description="Proton donor" evidence="8">
    <location>
        <position position="37"/>
    </location>
</feature>
<organism evidence="9 10">
    <name type="scientific">Candidatus Roizmanbacteria bacterium CG_4_9_14_0_2_um_filter_39_13</name>
    <dbReference type="NCBI Taxonomy" id="1974839"/>
    <lineage>
        <taxon>Bacteria</taxon>
        <taxon>Candidatus Roizmaniibacteriota</taxon>
    </lineage>
</organism>
<dbReference type="EMBL" id="PFSC01000121">
    <property type="protein sequence ID" value="PJC31058.1"/>
    <property type="molecule type" value="Genomic_DNA"/>
</dbReference>
<comment type="similarity">
    <text evidence="2 8">Belongs to the pantothenate synthetase family.</text>
</comment>
<dbReference type="Gene3D" id="3.30.1300.10">
    <property type="entry name" value="Pantoate-beta-alanine ligase, C-terminal domain"/>
    <property type="match status" value="1"/>
</dbReference>
<dbReference type="Pfam" id="PF02569">
    <property type="entry name" value="Pantoate_ligase"/>
    <property type="match status" value="1"/>
</dbReference>
<evidence type="ECO:0000256" key="1">
    <source>
        <dbReference type="ARBA" id="ARBA00004990"/>
    </source>
</evidence>
<comment type="function">
    <text evidence="8">Catalyzes the condensation of pantoate with beta-alanine in an ATP-dependent reaction via a pantoyl-adenylate intermediate.</text>
</comment>
<comment type="subcellular location">
    <subcellularLocation>
        <location evidence="8">Cytoplasm</location>
    </subcellularLocation>
</comment>
<dbReference type="InterPro" id="IPR042176">
    <property type="entry name" value="Pantoate_ligase_C"/>
</dbReference>
<dbReference type="InterPro" id="IPR014729">
    <property type="entry name" value="Rossmann-like_a/b/a_fold"/>
</dbReference>
<evidence type="ECO:0000256" key="7">
    <source>
        <dbReference type="ARBA" id="ARBA00048258"/>
    </source>
</evidence>
<sequence length="286" mass="32184">MNVIKSLKEMAKIAQEPSNSKNTIGFIPTMGALHNGHLALIRQARKENKRVIVSIFINPKQFTNESDLMKYPRTIEQDVELIQDFVDFIFIPSACEIYPQDFQLSISVGAHTHDLEGEFRPGHFEGMATVVLKLLNIIRPDRAYFGLKDYQQFIVVSQMVKDFNIDTKIIGVPTIREISGLAMSSRNTRLSDKEKEISTRIYGILQKAKSVILNGAQNPQDIEKFVASELVKLPKSKVEYVAVRSLQLAKMKVIESDMVILVAVYIGEVRLIDNIIVPSGIQGADH</sequence>
<comment type="subunit">
    <text evidence="8">Homodimer.</text>
</comment>
<feature type="binding site" evidence="8">
    <location>
        <position position="61"/>
    </location>
    <ligand>
        <name>beta-alanine</name>
        <dbReference type="ChEBI" id="CHEBI:57966"/>
    </ligand>
</feature>
<comment type="miscellaneous">
    <text evidence="8">The reaction proceeds by a bi uni uni bi ping pong mechanism.</text>
</comment>
<dbReference type="Proteomes" id="UP000231383">
    <property type="component" value="Unassembled WGS sequence"/>
</dbReference>
<feature type="binding site" evidence="8">
    <location>
        <begin position="146"/>
        <end position="149"/>
    </location>
    <ligand>
        <name>ATP</name>
        <dbReference type="ChEBI" id="CHEBI:30616"/>
    </ligand>
</feature>
<dbReference type="FunFam" id="3.40.50.620:FF:000013">
    <property type="entry name" value="Pantothenate synthetase"/>
    <property type="match status" value="1"/>
</dbReference>
<keyword evidence="4 8" id="KW-0566">Pantothenate biosynthesis</keyword>
<dbReference type="GO" id="GO:0004592">
    <property type="term" value="F:pantoate-beta-alanine ligase activity"/>
    <property type="evidence" value="ECO:0007669"/>
    <property type="project" value="UniProtKB-UniRule"/>
</dbReference>
<dbReference type="PANTHER" id="PTHR21299">
    <property type="entry name" value="CYTIDYLATE KINASE/PANTOATE-BETA-ALANINE LIGASE"/>
    <property type="match status" value="1"/>
</dbReference>
<evidence type="ECO:0000313" key="10">
    <source>
        <dbReference type="Proteomes" id="UP000231383"/>
    </source>
</evidence>
<gene>
    <name evidence="8" type="primary">panC</name>
    <name evidence="9" type="ORF">CO051_04500</name>
</gene>
<dbReference type="InterPro" id="IPR003721">
    <property type="entry name" value="Pantoate_ligase"/>
</dbReference>
<dbReference type="GO" id="GO:0015940">
    <property type="term" value="P:pantothenate biosynthetic process"/>
    <property type="evidence" value="ECO:0007669"/>
    <property type="project" value="UniProtKB-UniRule"/>
</dbReference>
<comment type="catalytic activity">
    <reaction evidence="7 8">
        <text>(R)-pantoate + beta-alanine + ATP = (R)-pantothenate + AMP + diphosphate + H(+)</text>
        <dbReference type="Rhea" id="RHEA:10912"/>
        <dbReference type="ChEBI" id="CHEBI:15378"/>
        <dbReference type="ChEBI" id="CHEBI:15980"/>
        <dbReference type="ChEBI" id="CHEBI:29032"/>
        <dbReference type="ChEBI" id="CHEBI:30616"/>
        <dbReference type="ChEBI" id="CHEBI:33019"/>
        <dbReference type="ChEBI" id="CHEBI:57966"/>
        <dbReference type="ChEBI" id="CHEBI:456215"/>
        <dbReference type="EC" id="6.3.2.1"/>
    </reaction>
</comment>
<dbReference type="AlphaFoldDB" id="A0A2M8EXZ7"/>
<dbReference type="NCBIfam" id="TIGR00018">
    <property type="entry name" value="panC"/>
    <property type="match status" value="1"/>
</dbReference>
<name>A0A2M8EXZ7_9BACT</name>
<protein>
    <recommendedName>
        <fullName evidence="8">Pantothenate synthetase</fullName>
        <shortName evidence="8">PS</shortName>
        <ecNumber evidence="8">6.3.2.1</ecNumber>
    </recommendedName>
    <alternativeName>
        <fullName evidence="8">Pantoate--beta-alanine ligase</fullName>
    </alternativeName>
    <alternativeName>
        <fullName evidence="8">Pantoate-activating enzyme</fullName>
    </alternativeName>
</protein>
<evidence type="ECO:0000256" key="8">
    <source>
        <dbReference type="HAMAP-Rule" id="MF_00158"/>
    </source>
</evidence>
<feature type="binding site" evidence="8">
    <location>
        <begin position="183"/>
        <end position="186"/>
    </location>
    <ligand>
        <name>ATP</name>
        <dbReference type="ChEBI" id="CHEBI:30616"/>
    </ligand>
</feature>
<dbReference type="PANTHER" id="PTHR21299:SF1">
    <property type="entry name" value="PANTOATE--BETA-ALANINE LIGASE"/>
    <property type="match status" value="1"/>
</dbReference>
<dbReference type="GO" id="GO:0005829">
    <property type="term" value="C:cytosol"/>
    <property type="evidence" value="ECO:0007669"/>
    <property type="project" value="TreeGrafter"/>
</dbReference>
<proteinExistence type="inferred from homology"/>
<accession>A0A2M8EXZ7</accession>
<comment type="caution">
    <text evidence="9">The sequence shown here is derived from an EMBL/GenBank/DDBJ whole genome shotgun (WGS) entry which is preliminary data.</text>
</comment>
<evidence type="ECO:0000256" key="4">
    <source>
        <dbReference type="ARBA" id="ARBA00022655"/>
    </source>
</evidence>
<keyword evidence="8" id="KW-0963">Cytoplasm</keyword>
<feature type="binding site" evidence="8">
    <location>
        <begin position="30"/>
        <end position="37"/>
    </location>
    <ligand>
        <name>ATP</name>
        <dbReference type="ChEBI" id="CHEBI:30616"/>
    </ligand>
</feature>
<dbReference type="Gene3D" id="3.40.50.620">
    <property type="entry name" value="HUPs"/>
    <property type="match status" value="1"/>
</dbReference>
<dbReference type="UniPathway" id="UPA00028">
    <property type="reaction ID" value="UER00005"/>
</dbReference>